<dbReference type="Proteomes" id="UP001374584">
    <property type="component" value="Unassembled WGS sequence"/>
</dbReference>
<dbReference type="Pfam" id="PF02045">
    <property type="entry name" value="CBFB_NFYA"/>
    <property type="match status" value="1"/>
</dbReference>
<feature type="compositionally biased region" description="Low complexity" evidence="9">
    <location>
        <begin position="368"/>
        <end position="380"/>
    </location>
</feature>
<feature type="compositionally biased region" description="Polar residues" evidence="9">
    <location>
        <begin position="426"/>
        <end position="435"/>
    </location>
</feature>
<organism evidence="10 11">
    <name type="scientific">Phaseolus coccineus</name>
    <name type="common">Scarlet runner bean</name>
    <name type="synonym">Phaseolus multiflorus</name>
    <dbReference type="NCBI Taxonomy" id="3886"/>
    <lineage>
        <taxon>Eukaryota</taxon>
        <taxon>Viridiplantae</taxon>
        <taxon>Streptophyta</taxon>
        <taxon>Embryophyta</taxon>
        <taxon>Tracheophyta</taxon>
        <taxon>Spermatophyta</taxon>
        <taxon>Magnoliopsida</taxon>
        <taxon>eudicotyledons</taxon>
        <taxon>Gunneridae</taxon>
        <taxon>Pentapetalae</taxon>
        <taxon>rosids</taxon>
        <taxon>fabids</taxon>
        <taxon>Fabales</taxon>
        <taxon>Fabaceae</taxon>
        <taxon>Papilionoideae</taxon>
        <taxon>50 kb inversion clade</taxon>
        <taxon>NPAAA clade</taxon>
        <taxon>indigoferoid/millettioid clade</taxon>
        <taxon>Phaseoleae</taxon>
        <taxon>Phaseolus</taxon>
    </lineage>
</organism>
<comment type="subcellular location">
    <subcellularLocation>
        <location evidence="1 8">Nucleus</location>
    </subcellularLocation>
</comment>
<feature type="region of interest" description="Disordered" evidence="9">
    <location>
        <begin position="121"/>
        <end position="140"/>
    </location>
</feature>
<dbReference type="GO" id="GO:0003677">
    <property type="term" value="F:DNA binding"/>
    <property type="evidence" value="ECO:0007669"/>
    <property type="project" value="UniProtKB-KW"/>
</dbReference>
<sequence>MWSPHRGHAFRGFVLLKCVSRGPHFSFVGFLSRALITSPAPLTCVSHNAPSPATGAASFPPPRVLADPTETERDREREESRQLLLNFQSESEDPKSRVFCSFSCWIAYVVDGSVNMQSKSETANRLRSDPHSFQPGSVYSEPWWRGIGYNPLAQTMAGANASNSSSLECPNGDSESNEEGQSLSNSGMNEEDDDATKDSQPAAPNEPGNYGQEQQGIQHTASSAPSMREECLTQTPQLELVGHSIACATNPYQDPYYGGMMAVYGHQQLGYPPFIGMPHARMPLPLEMAQEPVYVNAKQYQGILRRRQARAKAELERKLIKSRKPYLHESRHQHALRRARGTGGRFAKKSDAEGSNNSGKEKDNGTDSVLSSQSISSSGSEPLHSDSAETWNSPNMQQDARAAKVHNRFEAPGYQNGSGAYHNHHGLQSSVYHSSSGERVEEGDCSGQQLNHN</sequence>
<keyword evidence="2 8" id="KW-0805">Transcription regulation</keyword>
<name>A0AAN9LFP9_PHACN</name>
<comment type="similarity">
    <text evidence="8">Belongs to the NFYA/HAP2 subunit family.</text>
</comment>
<comment type="caution">
    <text evidence="10">The sequence shown here is derived from an EMBL/GenBank/DDBJ whole genome shotgun (WGS) entry which is preliminary data.</text>
</comment>
<feature type="region of interest" description="Disordered" evidence="9">
    <location>
        <begin position="51"/>
        <end position="80"/>
    </location>
</feature>
<protein>
    <recommendedName>
        <fullName evidence="8">Nuclear transcription factor Y subunit</fullName>
    </recommendedName>
</protein>
<keyword evidence="4" id="KW-0010">Activator</keyword>
<keyword evidence="11" id="KW-1185">Reference proteome</keyword>
<feature type="compositionally biased region" description="Polar residues" evidence="9">
    <location>
        <begin position="388"/>
        <end position="398"/>
    </location>
</feature>
<evidence type="ECO:0000313" key="10">
    <source>
        <dbReference type="EMBL" id="KAK7333298.1"/>
    </source>
</evidence>
<keyword evidence="3 8" id="KW-0238">DNA-binding</keyword>
<keyword evidence="5 8" id="KW-0804">Transcription</keyword>
<dbReference type="InterPro" id="IPR018362">
    <property type="entry name" value="CCAAT-binding_factor_CS"/>
</dbReference>
<evidence type="ECO:0000256" key="4">
    <source>
        <dbReference type="ARBA" id="ARBA00023159"/>
    </source>
</evidence>
<dbReference type="EMBL" id="JAYMYR010000011">
    <property type="protein sequence ID" value="KAK7333298.1"/>
    <property type="molecule type" value="Genomic_DNA"/>
</dbReference>
<evidence type="ECO:0000256" key="5">
    <source>
        <dbReference type="ARBA" id="ARBA00023163"/>
    </source>
</evidence>
<gene>
    <name evidence="10" type="ORF">VNO80_30065</name>
</gene>
<keyword evidence="6 8" id="KW-0539">Nucleus</keyword>
<evidence type="ECO:0000256" key="7">
    <source>
        <dbReference type="ARBA" id="ARBA00025911"/>
    </source>
</evidence>
<evidence type="ECO:0000256" key="1">
    <source>
        <dbReference type="ARBA" id="ARBA00004123"/>
    </source>
</evidence>
<feature type="compositionally biased region" description="Polar residues" evidence="9">
    <location>
        <begin position="179"/>
        <end position="188"/>
    </location>
</feature>
<feature type="region of interest" description="Disordered" evidence="9">
    <location>
        <begin position="324"/>
        <end position="453"/>
    </location>
</feature>
<feature type="compositionally biased region" description="Polar residues" evidence="9">
    <location>
        <begin position="211"/>
        <end position="225"/>
    </location>
</feature>
<dbReference type="GO" id="GO:0016602">
    <property type="term" value="C:CCAAT-binding factor complex"/>
    <property type="evidence" value="ECO:0007669"/>
    <property type="project" value="InterPro"/>
</dbReference>
<dbReference type="InterPro" id="IPR001289">
    <property type="entry name" value="NFYA"/>
</dbReference>
<evidence type="ECO:0000256" key="9">
    <source>
        <dbReference type="SAM" id="MobiDB-lite"/>
    </source>
</evidence>
<feature type="region of interest" description="Disordered" evidence="9">
    <location>
        <begin position="160"/>
        <end position="231"/>
    </location>
</feature>
<comment type="function">
    <text evidence="8">Component of the sequence-specific heterotrimeric transcription factor (NF-Y) which specifically recognizes a 5'-CCAAT-3' box motif found in the promoters of its target genes.</text>
</comment>
<dbReference type="PANTHER" id="PTHR12632">
    <property type="entry name" value="TRANSCRIPTION FACTOR NF-Y ALPHA-RELATED"/>
    <property type="match status" value="1"/>
</dbReference>
<dbReference type="PRINTS" id="PR00616">
    <property type="entry name" value="CCAATSUBUNTB"/>
</dbReference>
<evidence type="ECO:0000256" key="2">
    <source>
        <dbReference type="ARBA" id="ARBA00023015"/>
    </source>
</evidence>
<proteinExistence type="inferred from homology"/>
<dbReference type="GO" id="GO:0003700">
    <property type="term" value="F:DNA-binding transcription factor activity"/>
    <property type="evidence" value="ECO:0007669"/>
    <property type="project" value="UniProtKB-UniRule"/>
</dbReference>
<reference evidence="10 11" key="1">
    <citation type="submission" date="2024-01" db="EMBL/GenBank/DDBJ databases">
        <title>The genomes of 5 underutilized Papilionoideae crops provide insights into root nodulation and disease resistanc.</title>
        <authorList>
            <person name="Jiang F."/>
        </authorList>
    </citation>
    <scope>NUCLEOTIDE SEQUENCE [LARGE SCALE GENOMIC DNA]</scope>
    <source>
        <strain evidence="10">JINMINGXINNONG_FW02</strain>
        <tissue evidence="10">Leaves</tissue>
    </source>
</reference>
<comment type="subunit">
    <text evidence="7">Heterotrimeric transcription factor composed of three components, NF-YA, NF-YB and NF-YC. NF-YB and NF-YC must interact and dimerize for NF-YA association and DNA binding.</text>
</comment>
<dbReference type="AlphaFoldDB" id="A0AAN9LFP9"/>
<dbReference type="PROSITE" id="PS51152">
    <property type="entry name" value="NFYA_HAP2_2"/>
    <property type="match status" value="1"/>
</dbReference>
<evidence type="ECO:0000256" key="8">
    <source>
        <dbReference type="RuleBase" id="RU367155"/>
    </source>
</evidence>
<evidence type="ECO:0000256" key="3">
    <source>
        <dbReference type="ARBA" id="ARBA00023125"/>
    </source>
</evidence>
<evidence type="ECO:0000313" key="11">
    <source>
        <dbReference type="Proteomes" id="UP001374584"/>
    </source>
</evidence>
<evidence type="ECO:0000256" key="6">
    <source>
        <dbReference type="ARBA" id="ARBA00023242"/>
    </source>
</evidence>
<accession>A0AAN9LFP9</accession>
<dbReference type="SMART" id="SM00521">
    <property type="entry name" value="CBF"/>
    <property type="match status" value="1"/>
</dbReference>
<dbReference type="Gene3D" id="6.10.250.2430">
    <property type="match status" value="1"/>
</dbReference>
<dbReference type="PROSITE" id="PS00686">
    <property type="entry name" value="NFYA_HAP2_1"/>
    <property type="match status" value="1"/>
</dbReference>
<feature type="compositionally biased region" description="Basic and acidic residues" evidence="9">
    <location>
        <begin position="70"/>
        <end position="80"/>
    </location>
</feature>